<evidence type="ECO:0000313" key="2">
    <source>
        <dbReference type="Proteomes" id="UP000193648"/>
    </source>
</evidence>
<name>A0A1Y2GJL4_9FUNG</name>
<dbReference type="GeneID" id="33572073"/>
<accession>A0A1Y2GJL4</accession>
<dbReference type="Proteomes" id="UP000193648">
    <property type="component" value="Unassembled WGS sequence"/>
</dbReference>
<proteinExistence type="predicted"/>
<dbReference type="InParanoid" id="A0A1Y2GJL4"/>
<dbReference type="EMBL" id="MCFF01000024">
    <property type="protein sequence ID" value="ORZ12918.1"/>
    <property type="molecule type" value="Genomic_DNA"/>
</dbReference>
<protein>
    <recommendedName>
        <fullName evidence="3">F-box domain-containing protein</fullName>
    </recommendedName>
</protein>
<dbReference type="SUPFAM" id="SSF52047">
    <property type="entry name" value="RNI-like"/>
    <property type="match status" value="1"/>
</dbReference>
<sequence length="157" mass="17732">MPQDSLNPPEIRFQISQHLQKRDLTQCIRVYGGLDGANQLCLIARCPHLKCLIWHSTAPGGLDISRPFAEKVAAGTWQNLESLDLDIVDMKDNEMATILTSMPRQLRSLVCSSFKFGPLSLQSLERHFETLAELYARQIESSILRDRYTGYLNIGLA</sequence>
<dbReference type="AlphaFoldDB" id="A0A1Y2GJL4"/>
<evidence type="ECO:0000313" key="1">
    <source>
        <dbReference type="EMBL" id="ORZ12918.1"/>
    </source>
</evidence>
<dbReference type="InterPro" id="IPR032675">
    <property type="entry name" value="LRR_dom_sf"/>
</dbReference>
<comment type="caution">
    <text evidence="1">The sequence shown here is derived from an EMBL/GenBank/DDBJ whole genome shotgun (WGS) entry which is preliminary data.</text>
</comment>
<reference evidence="1 2" key="1">
    <citation type="submission" date="2016-07" db="EMBL/GenBank/DDBJ databases">
        <title>Pervasive Adenine N6-methylation of Active Genes in Fungi.</title>
        <authorList>
            <consortium name="DOE Joint Genome Institute"/>
            <person name="Mondo S.J."/>
            <person name="Dannebaum R.O."/>
            <person name="Kuo R.C."/>
            <person name="Labutti K."/>
            <person name="Haridas S."/>
            <person name="Kuo A."/>
            <person name="Salamov A."/>
            <person name="Ahrendt S.R."/>
            <person name="Lipzen A."/>
            <person name="Sullivan W."/>
            <person name="Andreopoulos W.B."/>
            <person name="Clum A."/>
            <person name="Lindquist E."/>
            <person name="Daum C."/>
            <person name="Ramamoorthy G.K."/>
            <person name="Gryganskyi A."/>
            <person name="Culley D."/>
            <person name="Magnuson J.K."/>
            <person name="James T.Y."/>
            <person name="O'Malley M.A."/>
            <person name="Stajich J.E."/>
            <person name="Spatafora J.W."/>
            <person name="Visel A."/>
            <person name="Grigoriev I.V."/>
        </authorList>
    </citation>
    <scope>NUCLEOTIDE SEQUENCE [LARGE SCALE GENOMIC DNA]</scope>
    <source>
        <strain evidence="1 2">NRRL 3116</strain>
    </source>
</reference>
<evidence type="ECO:0008006" key="3">
    <source>
        <dbReference type="Google" id="ProtNLM"/>
    </source>
</evidence>
<keyword evidence="2" id="KW-1185">Reference proteome</keyword>
<dbReference type="RefSeq" id="XP_021880267.1">
    <property type="nucleotide sequence ID" value="XM_022030231.1"/>
</dbReference>
<dbReference type="OrthoDB" id="2335874at2759"/>
<gene>
    <name evidence="1" type="ORF">BCR41DRAFT_422999</name>
</gene>
<organism evidence="1 2">
    <name type="scientific">Lobosporangium transversale</name>
    <dbReference type="NCBI Taxonomy" id="64571"/>
    <lineage>
        <taxon>Eukaryota</taxon>
        <taxon>Fungi</taxon>
        <taxon>Fungi incertae sedis</taxon>
        <taxon>Mucoromycota</taxon>
        <taxon>Mortierellomycotina</taxon>
        <taxon>Mortierellomycetes</taxon>
        <taxon>Mortierellales</taxon>
        <taxon>Mortierellaceae</taxon>
        <taxon>Lobosporangium</taxon>
    </lineage>
</organism>
<dbReference type="Gene3D" id="3.80.10.10">
    <property type="entry name" value="Ribonuclease Inhibitor"/>
    <property type="match status" value="1"/>
</dbReference>